<dbReference type="EMBL" id="JARAOO010000008">
    <property type="protein sequence ID" value="KAJ7959559.1"/>
    <property type="molecule type" value="Genomic_DNA"/>
</dbReference>
<proteinExistence type="predicted"/>
<keyword evidence="1" id="KW-0472">Membrane</keyword>
<reference evidence="2" key="1">
    <citation type="journal article" date="2023" name="Science">
        <title>Elucidation of the pathway for biosynthesis of saponin adjuvants from the soapbark tree.</title>
        <authorList>
            <person name="Reed J."/>
            <person name="Orme A."/>
            <person name="El-Demerdash A."/>
            <person name="Owen C."/>
            <person name="Martin L.B.B."/>
            <person name="Misra R.C."/>
            <person name="Kikuchi S."/>
            <person name="Rejzek M."/>
            <person name="Martin A.C."/>
            <person name="Harkess A."/>
            <person name="Leebens-Mack J."/>
            <person name="Louveau T."/>
            <person name="Stephenson M.J."/>
            <person name="Osbourn A."/>
        </authorList>
    </citation>
    <scope>NUCLEOTIDE SEQUENCE</scope>
    <source>
        <strain evidence="2">S10</strain>
    </source>
</reference>
<dbReference type="AlphaFoldDB" id="A0AAD7LJZ5"/>
<gene>
    <name evidence="2" type="ORF">O6P43_020120</name>
</gene>
<organism evidence="2 3">
    <name type="scientific">Quillaja saponaria</name>
    <name type="common">Soap bark tree</name>
    <dbReference type="NCBI Taxonomy" id="32244"/>
    <lineage>
        <taxon>Eukaryota</taxon>
        <taxon>Viridiplantae</taxon>
        <taxon>Streptophyta</taxon>
        <taxon>Embryophyta</taxon>
        <taxon>Tracheophyta</taxon>
        <taxon>Spermatophyta</taxon>
        <taxon>Magnoliopsida</taxon>
        <taxon>eudicotyledons</taxon>
        <taxon>Gunneridae</taxon>
        <taxon>Pentapetalae</taxon>
        <taxon>rosids</taxon>
        <taxon>fabids</taxon>
        <taxon>Fabales</taxon>
        <taxon>Quillajaceae</taxon>
        <taxon>Quillaja</taxon>
    </lineage>
</organism>
<evidence type="ECO:0000313" key="2">
    <source>
        <dbReference type="EMBL" id="KAJ7959559.1"/>
    </source>
</evidence>
<name>A0AAD7LJZ5_QUISA</name>
<comment type="caution">
    <text evidence="2">The sequence shown here is derived from an EMBL/GenBank/DDBJ whole genome shotgun (WGS) entry which is preliminary data.</text>
</comment>
<sequence>MFASEEYNGVCHYASKVDAQKVEAILLHDSNFWKTIKYGLICVEPLVIVLQLVEAFFPFLFLNRPTALFFTLLSAEWLSFSL</sequence>
<dbReference type="KEGG" id="qsa:O6P43_020120"/>
<accession>A0AAD7LJZ5</accession>
<evidence type="ECO:0000256" key="1">
    <source>
        <dbReference type="SAM" id="Phobius"/>
    </source>
</evidence>
<keyword evidence="3" id="KW-1185">Reference proteome</keyword>
<keyword evidence="1" id="KW-0812">Transmembrane</keyword>
<feature type="transmembrane region" description="Helical" evidence="1">
    <location>
        <begin position="38"/>
        <end position="62"/>
    </location>
</feature>
<evidence type="ECO:0000313" key="3">
    <source>
        <dbReference type="Proteomes" id="UP001163823"/>
    </source>
</evidence>
<dbReference type="Proteomes" id="UP001163823">
    <property type="component" value="Chromosome 8"/>
</dbReference>
<protein>
    <submittedName>
        <fullName evidence="2">Ribonuclease H-like domain containing protein</fullName>
    </submittedName>
</protein>
<keyword evidence="1" id="KW-1133">Transmembrane helix</keyword>